<protein>
    <submittedName>
        <fullName evidence="3">Trypsin-like peptidase domain-containing protein</fullName>
    </submittedName>
</protein>
<dbReference type="InterPro" id="IPR027417">
    <property type="entry name" value="P-loop_NTPase"/>
</dbReference>
<proteinExistence type="predicted"/>
<evidence type="ECO:0000259" key="2">
    <source>
        <dbReference type="PROSITE" id="PS50837"/>
    </source>
</evidence>
<dbReference type="InterPro" id="IPR007111">
    <property type="entry name" value="NACHT_NTPase"/>
</dbReference>
<dbReference type="PROSITE" id="PS50837">
    <property type="entry name" value="NACHT"/>
    <property type="match status" value="1"/>
</dbReference>
<dbReference type="SUPFAM" id="SSF52540">
    <property type="entry name" value="P-loop containing nucleoside triphosphate hydrolases"/>
    <property type="match status" value="1"/>
</dbReference>
<dbReference type="EMBL" id="JBHTEB010000001">
    <property type="protein sequence ID" value="MFD0318678.1"/>
    <property type="molecule type" value="Genomic_DNA"/>
</dbReference>
<comment type="caution">
    <text evidence="3">The sequence shown here is derived from an EMBL/GenBank/DDBJ whole genome shotgun (WGS) entry which is preliminary data.</text>
</comment>
<name>A0ABW2WKM7_9ACTN</name>
<dbReference type="RefSeq" id="WP_381616069.1">
    <property type="nucleotide sequence ID" value="NZ_JBHTEB010000001.1"/>
</dbReference>
<evidence type="ECO:0000256" key="1">
    <source>
        <dbReference type="SAM" id="MobiDB-lite"/>
    </source>
</evidence>
<organism evidence="3 4">
    <name type="scientific">Streptomyces flavalbus</name>
    <dbReference type="NCBI Taxonomy" id="2665155"/>
    <lineage>
        <taxon>Bacteria</taxon>
        <taxon>Bacillati</taxon>
        <taxon>Actinomycetota</taxon>
        <taxon>Actinomycetes</taxon>
        <taxon>Kitasatosporales</taxon>
        <taxon>Streptomycetaceae</taxon>
        <taxon>Streptomyces</taxon>
    </lineage>
</organism>
<dbReference type="Pfam" id="PF13365">
    <property type="entry name" value="Trypsin_2"/>
    <property type="match status" value="1"/>
</dbReference>
<dbReference type="Proteomes" id="UP001597023">
    <property type="component" value="Unassembled WGS sequence"/>
</dbReference>
<feature type="domain" description="NACHT" evidence="2">
    <location>
        <begin position="281"/>
        <end position="407"/>
    </location>
</feature>
<feature type="region of interest" description="Disordered" evidence="1">
    <location>
        <begin position="251"/>
        <end position="273"/>
    </location>
</feature>
<keyword evidence="4" id="KW-1185">Reference proteome</keyword>
<sequence length="1569" mass="169181">MVDAWKGALKAATVALDRPDGGGGTGFVLAPGVVVTCAHVVRGTDTVRARIAATGHDTTLTVSPDDRHHAANGLDLAVLRGAIDGVPPVLTSSHATLGDPMSVYGHPSGDFRAGQWAVLEYQGDSRLTFDDDAIAMPRVYGPPVGEGFSGSPVVNHRTGAVCGMITTANAAGSAHMVPVAEILARCTVPDPPVGWLNTLTDEQLRAGEFRYPGPGLRDYLSAARDGADEHPYASLLTDVGDVPLSRVYVRQEASRPGGGEGKPGPSGKEKAVAESVLESDRHVLYTGGAGSGKSSLLRHLTLTAATAWLGDPGQAPPYLPVRVTADQLLDLPFPEAVAAAVARDLPGLRRSLPADVFTAAPLPSVDWLVCVDGLDEVLDPEARREVIKRLQRWAQEPYLRFVVASRSLLHADMDRLGALRRYALLPLGDQEIRGVAQAWFTALKMPDAERRATELIAEVRHGRLGEVSRNPLTLTMICVVAALSELPRNPAKLYGRFVGILQEKGAQRLSRTAPRGHGITPDLLDRMHEVLRLVAEQRQGGDARPLLDQVLEQLAPEAPPKELVLRALTFTGLVTQRGGELAFPHQTVQEYLAGCATAERLSPKDPEALRIIREEIAAERPNVALFMAAHWHERGMPLEEFLRTAVDDGGWRDLLLCATILSDGLVVDQGLTARFARAVLKLYGRPVSVGDLNVNNVLDRLFAVLEPPELAAIVDDPSVPHQPRVDALGHYVRRDADGAADLAGRLADDTGLPATLRTDAAQLLAQAGDSSGAVRRLLGLVRDPDLLPEPRYEAAVALFELEQPTGLMVFREVLGSTEFPTLAVEAFRSSGAVVEDRAAWAELSDTLAKNPTMGDPSSPEHRYLTRSLRSILEPEMALQLSLDRSLPLHLRYEANSLLRSNRESAEQAAEQVLASDILTDPAVKETIAYTAVTLCEDPDLIERTARDEQFPPDVRVRAVQRLVEFGRHRAVVECGEALISQPVAPWHVVQLSQSFRELGLSTRHRQILLGPLTDSALQVAERVHCARELTTLGEAESVRDVLTQLAADPGICGHDRLLAVTVVPHRDPAAEGDALTAMAGDTALPGAVRRDAARRLLNAGHRDTASGLLRALAEDFRTGTAHRIDALADLAEVDIRGASETLHRLLDDAALLDHHLWRLLELADALHPDVALWERLQALLVDETVPAASLLDIDAHCKRRAAVVPLVRASLDRLADDPDADPEVRAKASARSIGLVPYPRWKARMAGLSPDPLHRLSLHAVTGERFPFGNHPVVCETLSYHGDEDWFEVKSGALAGVDAPDAVLRWLDLVAERVPCAIIDLRFIGYLVEGPSEIDRLNASLLNWAGDPGAPLAERLAATEVAVGVLGTPWYDLAADADVPPQLRVAICRSLPGSGAHNRIPLTRAIATDPSAPLQARAQAAVLLAEDLGEEGRRILHSLSSPDTTDPEAHLAAASAWEELDIGAEAVAAYRRVLDGAAHPDARVTAATALTKYRAWRRPATRTLAAILNDPNTPTPTRLDAAEHLVTAHESAEAHLGLLRLTRAARLSPEDRARALRLLPPDLHPEEPT</sequence>
<reference evidence="4" key="1">
    <citation type="journal article" date="2019" name="Int. J. Syst. Evol. Microbiol.">
        <title>The Global Catalogue of Microorganisms (GCM) 10K type strain sequencing project: providing services to taxonomists for standard genome sequencing and annotation.</title>
        <authorList>
            <consortium name="The Broad Institute Genomics Platform"/>
            <consortium name="The Broad Institute Genome Sequencing Center for Infectious Disease"/>
            <person name="Wu L."/>
            <person name="Ma J."/>
        </authorList>
    </citation>
    <scope>NUCLEOTIDE SEQUENCE [LARGE SCALE GENOMIC DNA]</scope>
    <source>
        <strain evidence="4">CGMCC 4.7400</strain>
    </source>
</reference>
<accession>A0ABW2WKM7</accession>
<dbReference type="InterPro" id="IPR009003">
    <property type="entry name" value="Peptidase_S1_PA"/>
</dbReference>
<dbReference type="Gene3D" id="2.40.10.120">
    <property type="match status" value="1"/>
</dbReference>
<dbReference type="SUPFAM" id="SSF50494">
    <property type="entry name" value="Trypsin-like serine proteases"/>
    <property type="match status" value="1"/>
</dbReference>
<evidence type="ECO:0000313" key="4">
    <source>
        <dbReference type="Proteomes" id="UP001597023"/>
    </source>
</evidence>
<dbReference type="Gene3D" id="3.40.50.300">
    <property type="entry name" value="P-loop containing nucleotide triphosphate hydrolases"/>
    <property type="match status" value="1"/>
</dbReference>
<gene>
    <name evidence="3" type="ORF">ACFQZ6_31615</name>
</gene>
<evidence type="ECO:0000313" key="3">
    <source>
        <dbReference type="EMBL" id="MFD0318678.1"/>
    </source>
</evidence>